<sequence length="165" mass="19061">MSFINEVIKKIEGAIGKAESYDCFSYRQELQNIVNNLEGEQKKSVQILINVLSYHMDLKHPKQPFEPYAVFDGKRTAALCELSDNDIKILGNIYSEIDDYEIKARIADVIWSRDKQYKLGQAAIEMYLLSANRLEDWEKWTNYHNSFNAANKGSFFIHIKGTCVP</sequence>
<reference evidence="2 3" key="1">
    <citation type="submission" date="2018-07" db="EMBL/GenBank/DDBJ databases">
        <title>Bacillus sp. YLB-04 draft genome sequence.</title>
        <authorList>
            <person name="Yu L."/>
            <person name="Tang X."/>
        </authorList>
    </citation>
    <scope>NUCLEOTIDE SEQUENCE [LARGE SCALE GENOMIC DNA]</scope>
    <source>
        <strain evidence="2 3">YLB-04</strain>
    </source>
</reference>
<dbReference type="InterPro" id="IPR055804">
    <property type="entry name" value="DUF7380"/>
</dbReference>
<evidence type="ECO:0000259" key="1">
    <source>
        <dbReference type="Pfam" id="PF24098"/>
    </source>
</evidence>
<dbReference type="EMBL" id="QNQT01000001">
    <property type="protein sequence ID" value="RDU38682.1"/>
    <property type="molecule type" value="Genomic_DNA"/>
</dbReference>
<proteinExistence type="predicted"/>
<evidence type="ECO:0000313" key="2">
    <source>
        <dbReference type="EMBL" id="RDU38682.1"/>
    </source>
</evidence>
<accession>A0A3D8GWD6</accession>
<organism evidence="2 3">
    <name type="scientific">Neobacillus piezotolerans</name>
    <dbReference type="NCBI Taxonomy" id="2259171"/>
    <lineage>
        <taxon>Bacteria</taxon>
        <taxon>Bacillati</taxon>
        <taxon>Bacillota</taxon>
        <taxon>Bacilli</taxon>
        <taxon>Bacillales</taxon>
        <taxon>Bacillaceae</taxon>
        <taxon>Neobacillus</taxon>
    </lineage>
</organism>
<gene>
    <name evidence="2" type="ORF">DRW41_03735</name>
</gene>
<keyword evidence="3" id="KW-1185">Reference proteome</keyword>
<dbReference type="Proteomes" id="UP000257144">
    <property type="component" value="Unassembled WGS sequence"/>
</dbReference>
<dbReference type="Pfam" id="PF24098">
    <property type="entry name" value="DUF7380"/>
    <property type="match status" value="1"/>
</dbReference>
<feature type="domain" description="DUF7380" evidence="1">
    <location>
        <begin position="11"/>
        <end position="145"/>
    </location>
</feature>
<protein>
    <recommendedName>
        <fullName evidence="1">DUF7380 domain-containing protein</fullName>
    </recommendedName>
</protein>
<evidence type="ECO:0000313" key="3">
    <source>
        <dbReference type="Proteomes" id="UP000257144"/>
    </source>
</evidence>
<name>A0A3D8GWD6_9BACI</name>
<dbReference type="OrthoDB" id="2987658at2"/>
<dbReference type="RefSeq" id="WP_115450597.1">
    <property type="nucleotide sequence ID" value="NZ_QNQT01000001.1"/>
</dbReference>
<dbReference type="AlphaFoldDB" id="A0A3D8GWD6"/>
<comment type="caution">
    <text evidence="2">The sequence shown here is derived from an EMBL/GenBank/DDBJ whole genome shotgun (WGS) entry which is preliminary data.</text>
</comment>